<comment type="similarity">
    <text evidence="1">Belongs to the SEC3 family.</text>
</comment>
<evidence type="ECO:0000256" key="3">
    <source>
        <dbReference type="ARBA" id="ARBA00022483"/>
    </source>
</evidence>
<feature type="compositionally biased region" description="Basic and acidic residues" evidence="6">
    <location>
        <begin position="255"/>
        <end position="265"/>
    </location>
</feature>
<feature type="region of interest" description="Disordered" evidence="6">
    <location>
        <begin position="1102"/>
        <end position="1124"/>
    </location>
</feature>
<feature type="region of interest" description="Disordered" evidence="6">
    <location>
        <begin position="555"/>
        <end position="637"/>
    </location>
</feature>
<dbReference type="PANTHER" id="PTHR16092">
    <property type="entry name" value="SEC3/SYNTAXIN-RELATED"/>
    <property type="match status" value="1"/>
</dbReference>
<name>A0A0F8U0T6_9EURO</name>
<evidence type="ECO:0000256" key="4">
    <source>
        <dbReference type="ARBA" id="ARBA00023054"/>
    </source>
</evidence>
<dbReference type="OrthoDB" id="27109at2759"/>
<dbReference type="Pfam" id="PF20654">
    <property type="entry name" value="Sec3_C-term"/>
    <property type="match status" value="1"/>
</dbReference>
<dbReference type="InterPro" id="IPR019160">
    <property type="entry name" value="Sec3_CC"/>
</dbReference>
<feature type="region of interest" description="Disordered" evidence="6">
    <location>
        <begin position="1"/>
        <end position="44"/>
    </location>
</feature>
<evidence type="ECO:0000313" key="8">
    <source>
        <dbReference type="EMBL" id="KKK13143.1"/>
    </source>
</evidence>
<dbReference type="PANTHER" id="PTHR16092:SF14">
    <property type="entry name" value="EXOCYST COMPLEX COMPONENT 1 ISOFORM X1"/>
    <property type="match status" value="1"/>
</dbReference>
<feature type="compositionally biased region" description="Low complexity" evidence="6">
    <location>
        <begin position="219"/>
        <end position="249"/>
    </location>
</feature>
<dbReference type="GO" id="GO:0005886">
    <property type="term" value="C:plasma membrane"/>
    <property type="evidence" value="ECO:0007669"/>
    <property type="project" value="TreeGrafter"/>
</dbReference>
<protein>
    <recommendedName>
        <fullName evidence="7">Exocyst complex component Sec3 PIP2-binding N-terminal domain-containing protein</fullName>
    </recommendedName>
</protein>
<dbReference type="Pfam" id="PF09763">
    <property type="entry name" value="Sec3_CC"/>
    <property type="match status" value="1"/>
</dbReference>
<dbReference type="SMART" id="SM01313">
    <property type="entry name" value="Sec3-PIP2_bind"/>
    <property type="match status" value="1"/>
</dbReference>
<keyword evidence="4 5" id="KW-0175">Coiled coil</keyword>
<keyword evidence="2" id="KW-0813">Transport</keyword>
<dbReference type="GO" id="GO:0006887">
    <property type="term" value="P:exocytosis"/>
    <property type="evidence" value="ECO:0007669"/>
    <property type="project" value="UniProtKB-KW"/>
</dbReference>
<dbReference type="GO" id="GO:0000145">
    <property type="term" value="C:exocyst"/>
    <property type="evidence" value="ECO:0007669"/>
    <property type="project" value="InterPro"/>
</dbReference>
<sequence>MNGRDRSRGPPSGDIPPQRDPRRGAESRNGGYAASGDSTISRAERFEDEKRRIIQSCFAKKDSDGSLVESYITHVRITEDGAYPSTPAPPNSSPESKKPRAIIVAVRRSGRVRMHKARENNDGTFSIGKTWMLDDLSSIQSYNAWVPSTPLEQQQKQWASNVGFVVTVGKPYYWHARTSKEKEFFIGSLVKIYRKYTGGKMPTLIGFDERERQLLVGAPSGSGHGPSHPESSVVSPRPPSSQGGQHQPPAWNRTRSRDGLKRLPTEEDMPLRAQRSREQMRRPSTSQSGKSGPPPFAPPQHPPPTVPTVPPVPTDQSDQPPPRSLERLASETRAPKAPVFPPPDSRNKDIPSSLKTASPSQWDKMNKEPETSSLASSHTEPRPSSSRDGKAVPELRPVLRPQDSSSSASETRRLKDDIGPGSLPAELRVKPPVNEGSTLLPNPVGQPASPAGEQVSASNNLQFAEVPPELRPGSSASNNTAPKAAETHQPVPSKEIESKEPAPENKPLAAPTTPSETTGASTDDPLEAHRPGLGPMIKKKSNKDVAGAFRKAATAYGAFKPRPGGAGEKLLAAAKKKAAACSDEPDGITGVVPAPSLRKTNEPVSTMPPEAPKEPPPPPPLPQEVPPPEPSPITEPPKVEITEAVPDTAVVPPPKVPRDTVKIAVDERARSVSPSPHDRRRRRHEDNTLKYCQALGLDPKILNGHGIDFDDTLTDLGWNGRLSDEQRIEDLEVDVRREIGRVEATSWLGNLEHQEGKVDQLAKLIERTIDECEELDNLLTLYSHELNTLRDDVSYIETQSQGLQVQTANQKLLQSELQNLLKTLSISAKDLQSLKEASLSNPDGLKETEVALSTLYRAMLMIDPDIWHNKKRLDAAGDHGSAGVYADTEIGQMRAIKDKKEEYRQHSASFLQRLKQFMAIAYQVAEQKRADAASESQKDPMKLDSTARIYSRRELWVYNALMLFAREVSGPEWQGLITLYEQQAKHPYQNQFRDNNLAWKKTSRKPTGEEHELLFTHQDKEKETEGITMAARKLTVRRGKTIRAAANFRLSFGDKQHGKLEPCEVFAGTLQETINMISEEQTFIVHFFHLASFNTTDFSDLVASGNPDERPLPDFGSKQSPDPDRAMARRVEQIMDELYSFWPNDMQNLVDWAIKSDPLQGIGILFALEKGIADLDDTNQDFIVHSLQKLHSRLIGLFNRFVDEQIRGIEETKVKVNKRKGVISFMRVFPNFSTAVENILSQPSQEFFDIRISVNEAYDRINRAMWESLKFIAKEAPGQPTAASGGAGDPEDKEILNYHILMIENMNHYIEEVDVRSLPVLERWRDRAQGDLQEHMKLYLDSVIHRPLGKLIEFVESTESLLAGSSNPTDIASRPSHSWAVAKKVLATYDGKEIRRGIEMLKKRVEKHFGDADDPGLSRSLVLKVLRECEVRYEETYDKAQRVLHAVYEGQLELEWRKEEGLAMFRK</sequence>
<dbReference type="Gene3D" id="2.30.29.90">
    <property type="match status" value="1"/>
</dbReference>
<dbReference type="InterPro" id="IPR028258">
    <property type="entry name" value="Sec3-PIP2_bind"/>
</dbReference>
<reference evidence="8 9" key="1">
    <citation type="submission" date="2015-02" db="EMBL/GenBank/DDBJ databases">
        <title>Draft Genome Sequences of Two Closely-Related Aflatoxigenic Aspergillus Species Obtained from the Cote d'Ivoire.</title>
        <authorList>
            <person name="Moore G.G."/>
            <person name="Beltz S.B."/>
            <person name="Mack B.M."/>
        </authorList>
    </citation>
    <scope>NUCLEOTIDE SEQUENCE [LARGE SCALE GENOMIC DNA]</scope>
    <source>
        <strain evidence="8 9">SRRC1432</strain>
    </source>
</reference>
<feature type="region of interest" description="Disordered" evidence="6">
    <location>
        <begin position="216"/>
        <end position="541"/>
    </location>
</feature>
<feature type="compositionally biased region" description="Polar residues" evidence="6">
    <location>
        <begin position="353"/>
        <end position="363"/>
    </location>
</feature>
<evidence type="ECO:0000256" key="5">
    <source>
        <dbReference type="SAM" id="Coils"/>
    </source>
</evidence>
<feature type="compositionally biased region" description="Polar residues" evidence="6">
    <location>
        <begin position="512"/>
        <end position="521"/>
    </location>
</feature>
<feature type="compositionally biased region" description="Basic and acidic residues" evidence="6">
    <location>
        <begin position="494"/>
        <end position="503"/>
    </location>
</feature>
<dbReference type="VEuPathDB" id="FungiDB:P175DRAFT_0430595"/>
<keyword evidence="3" id="KW-0268">Exocytosis</keyword>
<gene>
    <name evidence="8" type="ORF">AOCH_005991</name>
</gene>
<dbReference type="Proteomes" id="UP000034947">
    <property type="component" value="Unassembled WGS sequence"/>
</dbReference>
<keyword evidence="9" id="KW-1185">Reference proteome</keyword>
<dbReference type="FunFam" id="2.30.29.90:FF:000003">
    <property type="entry name" value="Exocyst complex component Sec3"/>
    <property type="match status" value="1"/>
</dbReference>
<dbReference type="GO" id="GO:0006893">
    <property type="term" value="P:Golgi to plasma membrane transport"/>
    <property type="evidence" value="ECO:0007669"/>
    <property type="project" value="TreeGrafter"/>
</dbReference>
<evidence type="ECO:0000256" key="2">
    <source>
        <dbReference type="ARBA" id="ARBA00022448"/>
    </source>
</evidence>
<feature type="domain" description="Exocyst complex component Sec3 PIP2-binding N-terminal" evidence="7">
    <location>
        <begin position="95"/>
        <end position="196"/>
    </location>
</feature>
<dbReference type="CDD" id="cd13315">
    <property type="entry name" value="PH_Sec3"/>
    <property type="match status" value="1"/>
</dbReference>
<comment type="caution">
    <text evidence="8">The sequence shown here is derived from an EMBL/GenBank/DDBJ whole genome shotgun (WGS) entry which is preliminary data.</text>
</comment>
<feature type="compositionally biased region" description="Basic and acidic residues" evidence="6">
    <location>
        <begin position="379"/>
        <end position="393"/>
    </location>
</feature>
<feature type="compositionally biased region" description="Pro residues" evidence="6">
    <location>
        <begin position="292"/>
        <end position="323"/>
    </location>
</feature>
<organism evidence="8 9">
    <name type="scientific">Aspergillus ochraceoroseus</name>
    <dbReference type="NCBI Taxonomy" id="138278"/>
    <lineage>
        <taxon>Eukaryota</taxon>
        <taxon>Fungi</taxon>
        <taxon>Dikarya</taxon>
        <taxon>Ascomycota</taxon>
        <taxon>Pezizomycotina</taxon>
        <taxon>Eurotiomycetes</taxon>
        <taxon>Eurotiomycetidae</taxon>
        <taxon>Eurotiales</taxon>
        <taxon>Aspergillaceae</taxon>
        <taxon>Aspergillus</taxon>
        <taxon>Aspergillus subgen. Nidulantes</taxon>
    </lineage>
</organism>
<feature type="coiled-coil region" evidence="5">
    <location>
        <begin position="751"/>
        <end position="778"/>
    </location>
</feature>
<feature type="compositionally biased region" description="Basic and acidic residues" evidence="6">
    <location>
        <begin position="17"/>
        <end position="26"/>
    </location>
</feature>
<evidence type="ECO:0000259" key="7">
    <source>
        <dbReference type="SMART" id="SM01313"/>
    </source>
</evidence>
<proteinExistence type="inferred from homology"/>
<dbReference type="Pfam" id="PF15277">
    <property type="entry name" value="Sec3-PIP2_bind"/>
    <property type="match status" value="1"/>
</dbReference>
<feature type="compositionally biased region" description="Pro residues" evidence="6">
    <location>
        <begin position="614"/>
        <end position="635"/>
    </location>
</feature>
<feature type="compositionally biased region" description="Basic and acidic residues" evidence="6">
    <location>
        <begin position="324"/>
        <end position="334"/>
    </location>
</feature>
<evidence type="ECO:0000256" key="1">
    <source>
        <dbReference type="ARBA" id="ARBA00006518"/>
    </source>
</evidence>
<accession>A0A0F8U0T6</accession>
<dbReference type="GO" id="GO:0005546">
    <property type="term" value="F:phosphatidylinositol-4,5-bisphosphate binding"/>
    <property type="evidence" value="ECO:0007669"/>
    <property type="project" value="TreeGrafter"/>
</dbReference>
<dbReference type="EMBL" id="JYKN01003293">
    <property type="protein sequence ID" value="KKK13143.1"/>
    <property type="molecule type" value="Genomic_DNA"/>
</dbReference>
<evidence type="ECO:0000256" key="6">
    <source>
        <dbReference type="SAM" id="MobiDB-lite"/>
    </source>
</evidence>
<evidence type="ECO:0000313" key="9">
    <source>
        <dbReference type="Proteomes" id="UP000034947"/>
    </source>
</evidence>
<dbReference type="InterPro" id="IPR048628">
    <property type="entry name" value="Sec3_C"/>
</dbReference>